<protein>
    <submittedName>
        <fullName evidence="2">Uncharacterized protein</fullName>
    </submittedName>
</protein>
<dbReference type="AlphaFoldDB" id="A0AAD5UL24"/>
<dbReference type="PANTHER" id="PTHR37325">
    <property type="entry name" value="OXIDOREDUCTASE 21 KDA SUBUNIT, PUTATIVE (AFU_ORTHOLOGUE AFUA_4G05910)-RELATED"/>
    <property type="match status" value="1"/>
</dbReference>
<accession>A0AAD5UL24</accession>
<feature type="region of interest" description="Disordered" evidence="1">
    <location>
        <begin position="107"/>
        <end position="128"/>
    </location>
</feature>
<gene>
    <name evidence="2" type="ORF">HK103_004331</name>
</gene>
<feature type="region of interest" description="Disordered" evidence="1">
    <location>
        <begin position="30"/>
        <end position="54"/>
    </location>
</feature>
<dbReference type="EMBL" id="JADGKB010000035">
    <property type="protein sequence ID" value="KAJ3257704.1"/>
    <property type="molecule type" value="Genomic_DNA"/>
</dbReference>
<evidence type="ECO:0000313" key="2">
    <source>
        <dbReference type="EMBL" id="KAJ3257704.1"/>
    </source>
</evidence>
<dbReference type="PANTHER" id="PTHR37325:SF1">
    <property type="entry name" value="OXIDOREDUCTASE 21 KDA SUBUNIT, PUTATIVE (AFU_ORTHOLOGUE AFUA_4G05910)-RELATED"/>
    <property type="match status" value="1"/>
</dbReference>
<dbReference type="Proteomes" id="UP001210925">
    <property type="component" value="Unassembled WGS sequence"/>
</dbReference>
<dbReference type="InterPro" id="IPR016813">
    <property type="entry name" value="NADH_Ub_cplx-1_21kDa"/>
</dbReference>
<reference evidence="2" key="1">
    <citation type="submission" date="2020-05" db="EMBL/GenBank/DDBJ databases">
        <title>Phylogenomic resolution of chytrid fungi.</title>
        <authorList>
            <person name="Stajich J.E."/>
            <person name="Amses K."/>
            <person name="Simmons R."/>
            <person name="Seto K."/>
            <person name="Myers J."/>
            <person name="Bonds A."/>
            <person name="Quandt C.A."/>
            <person name="Barry K."/>
            <person name="Liu P."/>
            <person name="Grigoriev I."/>
            <person name="Longcore J.E."/>
            <person name="James T.Y."/>
        </authorList>
    </citation>
    <scope>NUCLEOTIDE SEQUENCE</scope>
    <source>
        <strain evidence="2">PLAUS21</strain>
    </source>
</reference>
<name>A0AAD5UL24_9FUNG</name>
<evidence type="ECO:0000256" key="1">
    <source>
        <dbReference type="SAM" id="MobiDB-lite"/>
    </source>
</evidence>
<proteinExistence type="predicted"/>
<organism evidence="2 3">
    <name type="scientific">Boothiomyces macroporosus</name>
    <dbReference type="NCBI Taxonomy" id="261099"/>
    <lineage>
        <taxon>Eukaryota</taxon>
        <taxon>Fungi</taxon>
        <taxon>Fungi incertae sedis</taxon>
        <taxon>Chytridiomycota</taxon>
        <taxon>Chytridiomycota incertae sedis</taxon>
        <taxon>Chytridiomycetes</taxon>
        <taxon>Rhizophydiales</taxon>
        <taxon>Terramycetaceae</taxon>
        <taxon>Boothiomyces</taxon>
    </lineage>
</organism>
<keyword evidence="3" id="KW-1185">Reference proteome</keyword>
<comment type="caution">
    <text evidence="2">The sequence shown here is derived from an EMBL/GenBank/DDBJ whole genome shotgun (WGS) entry which is preliminary data.</text>
</comment>
<evidence type="ECO:0000313" key="3">
    <source>
        <dbReference type="Proteomes" id="UP001210925"/>
    </source>
</evidence>
<sequence length="128" mass="14747">MLARFITKHFGGIPTKFSDLKWLIRVNPESPNSTPQAFEYRKVSPGNQPEYQPPKTEKLFKNRYYEKDTRRQYPQTVVFSPNDVKLIGKGDSFEPPVINKRYKYKASAPHLDPTGDAGNPEFSIRAVE</sequence>